<comment type="caution">
    <text evidence="3">The sequence shown here is derived from an EMBL/GenBank/DDBJ whole genome shotgun (WGS) entry which is preliminary data.</text>
</comment>
<organism evidence="3 4">
    <name type="scientific">Williamsia serinedens</name>
    <dbReference type="NCBI Taxonomy" id="391736"/>
    <lineage>
        <taxon>Bacteria</taxon>
        <taxon>Bacillati</taxon>
        <taxon>Actinomycetota</taxon>
        <taxon>Actinomycetes</taxon>
        <taxon>Mycobacteriales</taxon>
        <taxon>Nocardiaceae</taxon>
        <taxon>Williamsia</taxon>
    </lineage>
</organism>
<dbReference type="SUPFAM" id="SSF51735">
    <property type="entry name" value="NAD(P)-binding Rossmann-fold domains"/>
    <property type="match status" value="1"/>
</dbReference>
<keyword evidence="1" id="KW-0521">NADP</keyword>
<dbReference type="EMBL" id="JAMTCG010000002">
    <property type="protein sequence ID" value="MCP2159936.1"/>
    <property type="molecule type" value="Genomic_DNA"/>
</dbReference>
<dbReference type="CDD" id="cd05289">
    <property type="entry name" value="MDR_like_2"/>
    <property type="match status" value="1"/>
</dbReference>
<dbReference type="Pfam" id="PF13602">
    <property type="entry name" value="ADH_zinc_N_2"/>
    <property type="match status" value="1"/>
</dbReference>
<dbReference type="PANTHER" id="PTHR44154:SF1">
    <property type="entry name" value="QUINONE OXIDOREDUCTASE"/>
    <property type="match status" value="1"/>
</dbReference>
<name>A0ABT1GY70_9NOCA</name>
<dbReference type="InterPro" id="IPR020843">
    <property type="entry name" value="ER"/>
</dbReference>
<proteinExistence type="predicted"/>
<evidence type="ECO:0000313" key="3">
    <source>
        <dbReference type="EMBL" id="MCP2159936.1"/>
    </source>
</evidence>
<sequence>MPARQSRVLRFHSFGEPLDVLCEDHVEVADPPAGTIRVRTIATGLNPADWELCRGFLQAPLPRGVGYDVAGIVDAVGPDLSEGAPGVGDLVVGSADFARQPSAGAADVAILDAWAPVPDGLAPVEAATLPMVVQTAAWTLQAMGVHAGATVLVHGAGGMVGHAAVQMALARGAHVLATAGSTYRDDLTRYGAHVTGYGAGMVERVRALPRGSHVDLVLDAARPSPGTIHDLVTLAGGDPRRVMTISNHDEARAAGARVNLDEMSPAFTPLPELLATYAALAARGAFRLPIARAVPFPQWRDAVDLSVSGAPRGKVVLLVAP</sequence>
<dbReference type="SUPFAM" id="SSF50129">
    <property type="entry name" value="GroES-like"/>
    <property type="match status" value="1"/>
</dbReference>
<dbReference type="PANTHER" id="PTHR44154">
    <property type="entry name" value="QUINONE OXIDOREDUCTASE"/>
    <property type="match status" value="1"/>
</dbReference>
<reference evidence="3 4" key="1">
    <citation type="submission" date="2022-06" db="EMBL/GenBank/DDBJ databases">
        <title>Genomic Encyclopedia of Archaeal and Bacterial Type Strains, Phase II (KMG-II): from individual species to whole genera.</title>
        <authorList>
            <person name="Goeker M."/>
        </authorList>
    </citation>
    <scope>NUCLEOTIDE SEQUENCE [LARGE SCALE GENOMIC DNA]</scope>
    <source>
        <strain evidence="3 4">DSM 45037</strain>
    </source>
</reference>
<dbReference type="InterPro" id="IPR011032">
    <property type="entry name" value="GroES-like_sf"/>
</dbReference>
<dbReference type="Pfam" id="PF08240">
    <property type="entry name" value="ADH_N"/>
    <property type="match status" value="1"/>
</dbReference>
<gene>
    <name evidence="3" type="ORF">LX12_001115</name>
</gene>
<dbReference type="InterPro" id="IPR051603">
    <property type="entry name" value="Zinc-ADH_QOR/CCCR"/>
</dbReference>
<dbReference type="SMART" id="SM00829">
    <property type="entry name" value="PKS_ER"/>
    <property type="match status" value="1"/>
</dbReference>
<evidence type="ECO:0000256" key="1">
    <source>
        <dbReference type="ARBA" id="ARBA00022857"/>
    </source>
</evidence>
<evidence type="ECO:0000313" key="4">
    <source>
        <dbReference type="Proteomes" id="UP001205740"/>
    </source>
</evidence>
<protein>
    <submittedName>
        <fullName evidence="3">NADPH:quinone reductase</fullName>
    </submittedName>
</protein>
<accession>A0ABT1GY70</accession>
<feature type="domain" description="Enoyl reductase (ER)" evidence="2">
    <location>
        <begin position="16"/>
        <end position="317"/>
    </location>
</feature>
<evidence type="ECO:0000259" key="2">
    <source>
        <dbReference type="SMART" id="SM00829"/>
    </source>
</evidence>
<dbReference type="Gene3D" id="3.40.50.720">
    <property type="entry name" value="NAD(P)-binding Rossmann-like Domain"/>
    <property type="match status" value="1"/>
</dbReference>
<dbReference type="InterPro" id="IPR013154">
    <property type="entry name" value="ADH-like_N"/>
</dbReference>
<dbReference type="InterPro" id="IPR036291">
    <property type="entry name" value="NAD(P)-bd_dom_sf"/>
</dbReference>
<dbReference type="RefSeq" id="WP_253653523.1">
    <property type="nucleotide sequence ID" value="NZ_BAAAOE010000001.1"/>
</dbReference>
<dbReference type="Gene3D" id="3.90.180.10">
    <property type="entry name" value="Medium-chain alcohol dehydrogenases, catalytic domain"/>
    <property type="match status" value="1"/>
</dbReference>
<dbReference type="Proteomes" id="UP001205740">
    <property type="component" value="Unassembled WGS sequence"/>
</dbReference>
<keyword evidence="4" id="KW-1185">Reference proteome</keyword>